<feature type="compositionally biased region" description="Polar residues" evidence="1">
    <location>
        <begin position="1"/>
        <end position="12"/>
    </location>
</feature>
<evidence type="ECO:0000313" key="4">
    <source>
        <dbReference type="Proteomes" id="UP000190637"/>
    </source>
</evidence>
<evidence type="ECO:0008006" key="5">
    <source>
        <dbReference type="Google" id="ProtNLM"/>
    </source>
</evidence>
<feature type="compositionally biased region" description="Basic and acidic residues" evidence="1">
    <location>
        <begin position="45"/>
        <end position="55"/>
    </location>
</feature>
<evidence type="ECO:0000256" key="1">
    <source>
        <dbReference type="SAM" id="MobiDB-lite"/>
    </source>
</evidence>
<dbReference type="EMBL" id="FUWS01000002">
    <property type="protein sequence ID" value="SJZ64677.1"/>
    <property type="molecule type" value="Genomic_DNA"/>
</dbReference>
<dbReference type="Proteomes" id="UP000190637">
    <property type="component" value="Unassembled WGS sequence"/>
</dbReference>
<gene>
    <name evidence="3" type="ORF">SAMN02745673_01050</name>
</gene>
<evidence type="ECO:0000256" key="2">
    <source>
        <dbReference type="SAM" id="Phobius"/>
    </source>
</evidence>
<keyword evidence="2" id="KW-0812">Transmembrane</keyword>
<evidence type="ECO:0000313" key="3">
    <source>
        <dbReference type="EMBL" id="SJZ64677.1"/>
    </source>
</evidence>
<keyword evidence="2" id="KW-1133">Transmembrane helix</keyword>
<sequence>MTSSVDSEATEASQRKGYTPPKDRPTPKRKEAARDLRGPVSAPQTRKEAYKQYRDRQRRQLQREREGYIKGDERFFQPKDRGPVRAFARDYVDSRRSVSEFFLYFSLAIIVLLFLPFPEFQLTVTYVVWPLMMMTIVVEGLFTGRRVKRAAAARFPDESLRGVGMYAAMRQLQIRKLRLPKPRVKPGEAI</sequence>
<feature type="transmembrane region" description="Helical" evidence="2">
    <location>
        <begin position="123"/>
        <end position="142"/>
    </location>
</feature>
<organism evidence="3 4">
    <name type="scientific">Marinactinospora thermotolerans DSM 45154</name>
    <dbReference type="NCBI Taxonomy" id="1122192"/>
    <lineage>
        <taxon>Bacteria</taxon>
        <taxon>Bacillati</taxon>
        <taxon>Actinomycetota</taxon>
        <taxon>Actinomycetes</taxon>
        <taxon>Streptosporangiales</taxon>
        <taxon>Nocardiopsidaceae</taxon>
        <taxon>Marinactinospora</taxon>
    </lineage>
</organism>
<protein>
    <recommendedName>
        <fullName evidence="5">DUF3043 domain-containing protein</fullName>
    </recommendedName>
</protein>
<name>A0A1T4MCT9_9ACTN</name>
<feature type="compositionally biased region" description="Basic and acidic residues" evidence="1">
    <location>
        <begin position="21"/>
        <end position="37"/>
    </location>
</feature>
<accession>A0A1T4MCT9</accession>
<keyword evidence="4" id="KW-1185">Reference proteome</keyword>
<reference evidence="3 4" key="1">
    <citation type="submission" date="2017-02" db="EMBL/GenBank/DDBJ databases">
        <authorList>
            <person name="Peterson S.W."/>
        </authorList>
    </citation>
    <scope>NUCLEOTIDE SEQUENCE [LARGE SCALE GENOMIC DNA]</scope>
    <source>
        <strain evidence="3 4">DSM 45154</strain>
    </source>
</reference>
<dbReference type="Pfam" id="PF11241">
    <property type="entry name" value="DUF3043"/>
    <property type="match status" value="1"/>
</dbReference>
<dbReference type="RefSeq" id="WP_078760429.1">
    <property type="nucleotide sequence ID" value="NZ_FUWS01000002.1"/>
</dbReference>
<dbReference type="OrthoDB" id="5194448at2"/>
<dbReference type="STRING" id="1122192.SAMN02745673_01050"/>
<dbReference type="InterPro" id="IPR021403">
    <property type="entry name" value="DUF3043"/>
</dbReference>
<proteinExistence type="predicted"/>
<feature type="transmembrane region" description="Helical" evidence="2">
    <location>
        <begin position="101"/>
        <end position="117"/>
    </location>
</feature>
<keyword evidence="2" id="KW-0472">Membrane</keyword>
<feature type="region of interest" description="Disordered" evidence="1">
    <location>
        <begin position="1"/>
        <end position="64"/>
    </location>
</feature>
<dbReference type="AlphaFoldDB" id="A0A1T4MCT9"/>